<evidence type="ECO:0000313" key="2">
    <source>
        <dbReference type="Proteomes" id="UP000248817"/>
    </source>
</evidence>
<name>A0A2V5HWF8_9EURO</name>
<organism evidence="1 2">
    <name type="scientific">Aspergillus indologenus CBS 114.80</name>
    <dbReference type="NCBI Taxonomy" id="1450541"/>
    <lineage>
        <taxon>Eukaryota</taxon>
        <taxon>Fungi</taxon>
        <taxon>Dikarya</taxon>
        <taxon>Ascomycota</taxon>
        <taxon>Pezizomycotina</taxon>
        <taxon>Eurotiomycetes</taxon>
        <taxon>Eurotiomycetidae</taxon>
        <taxon>Eurotiales</taxon>
        <taxon>Aspergillaceae</taxon>
        <taxon>Aspergillus</taxon>
        <taxon>Aspergillus subgen. Circumdati</taxon>
    </lineage>
</organism>
<dbReference type="AlphaFoldDB" id="A0A2V5HWF8"/>
<accession>A0A2V5HWF8</accession>
<reference evidence="1 2" key="1">
    <citation type="submission" date="2018-02" db="EMBL/GenBank/DDBJ databases">
        <title>The genomes of Aspergillus section Nigri reveals drivers in fungal speciation.</title>
        <authorList>
            <consortium name="DOE Joint Genome Institute"/>
            <person name="Vesth T.C."/>
            <person name="Nybo J."/>
            <person name="Theobald S."/>
            <person name="Brandl J."/>
            <person name="Frisvad J.C."/>
            <person name="Nielsen K.F."/>
            <person name="Lyhne E.K."/>
            <person name="Kogle M.E."/>
            <person name="Kuo A."/>
            <person name="Riley R."/>
            <person name="Clum A."/>
            <person name="Nolan M."/>
            <person name="Lipzen A."/>
            <person name="Salamov A."/>
            <person name="Henrissat B."/>
            <person name="Wiebenga A."/>
            <person name="De vries R.P."/>
            <person name="Grigoriev I.V."/>
            <person name="Mortensen U.H."/>
            <person name="Andersen M.R."/>
            <person name="Baker S.E."/>
        </authorList>
    </citation>
    <scope>NUCLEOTIDE SEQUENCE [LARGE SCALE GENOMIC DNA]</scope>
    <source>
        <strain evidence="1 2">CBS 114.80</strain>
    </source>
</reference>
<keyword evidence="2" id="KW-1185">Reference proteome</keyword>
<protein>
    <submittedName>
        <fullName evidence="1">Uncharacterized protein</fullName>
    </submittedName>
</protein>
<gene>
    <name evidence="1" type="ORF">BP00DRAFT_449584</name>
</gene>
<dbReference type="EMBL" id="KZ825554">
    <property type="protein sequence ID" value="PYI28161.1"/>
    <property type="molecule type" value="Genomic_DNA"/>
</dbReference>
<sequence>MSWDIPSSSPPPLQANYRSLAAQKLSVFVSHLRSLVQKHDRNHEVAQKGARFIRWALD</sequence>
<evidence type="ECO:0000313" key="1">
    <source>
        <dbReference type="EMBL" id="PYI28161.1"/>
    </source>
</evidence>
<proteinExistence type="predicted"/>
<dbReference type="Proteomes" id="UP000248817">
    <property type="component" value="Unassembled WGS sequence"/>
</dbReference>